<dbReference type="InterPro" id="IPR005119">
    <property type="entry name" value="LysR_subst-bd"/>
</dbReference>
<dbReference type="Pfam" id="PF03466">
    <property type="entry name" value="LysR_substrate"/>
    <property type="match status" value="1"/>
</dbReference>
<protein>
    <recommendedName>
        <fullName evidence="1">LysR substrate-binding domain-containing protein</fullName>
    </recommendedName>
</protein>
<feature type="domain" description="LysR substrate-binding" evidence="1">
    <location>
        <begin position="2"/>
        <end position="142"/>
    </location>
</feature>
<evidence type="ECO:0000313" key="2">
    <source>
        <dbReference type="EMBL" id="KKL70999.1"/>
    </source>
</evidence>
<dbReference type="Gene3D" id="3.40.190.290">
    <property type="match status" value="1"/>
</dbReference>
<name>A0A0F9EAN1_9ZZZZ</name>
<sequence length="155" mass="16901">IGVSRPSSGRLTVQKISDYRLSLAAHESYLAARAPITSLEDLSGHRMAGYIPDMIFDSELDYLGGIGIDKVTLASNSVAVQFRWLAQGAGIGIVHDFAMPQAQGLVRVLPDSLRLDRTFWLIRHAADTRVARLDRFAAALLGGLRTEITRLEALA</sequence>
<dbReference type="AlphaFoldDB" id="A0A0F9EAN1"/>
<accession>A0A0F9EAN1</accession>
<dbReference type="SUPFAM" id="SSF53850">
    <property type="entry name" value="Periplasmic binding protein-like II"/>
    <property type="match status" value="1"/>
</dbReference>
<comment type="caution">
    <text evidence="2">The sequence shown here is derived from an EMBL/GenBank/DDBJ whole genome shotgun (WGS) entry which is preliminary data.</text>
</comment>
<evidence type="ECO:0000259" key="1">
    <source>
        <dbReference type="Pfam" id="PF03466"/>
    </source>
</evidence>
<reference evidence="2" key="1">
    <citation type="journal article" date="2015" name="Nature">
        <title>Complex archaea that bridge the gap between prokaryotes and eukaryotes.</title>
        <authorList>
            <person name="Spang A."/>
            <person name="Saw J.H."/>
            <person name="Jorgensen S.L."/>
            <person name="Zaremba-Niedzwiedzka K."/>
            <person name="Martijn J."/>
            <person name="Lind A.E."/>
            <person name="van Eijk R."/>
            <person name="Schleper C."/>
            <person name="Guy L."/>
            <person name="Ettema T.J."/>
        </authorList>
    </citation>
    <scope>NUCLEOTIDE SEQUENCE</scope>
</reference>
<organism evidence="2">
    <name type="scientific">marine sediment metagenome</name>
    <dbReference type="NCBI Taxonomy" id="412755"/>
    <lineage>
        <taxon>unclassified sequences</taxon>
        <taxon>metagenomes</taxon>
        <taxon>ecological metagenomes</taxon>
    </lineage>
</organism>
<feature type="non-terminal residue" evidence="2">
    <location>
        <position position="1"/>
    </location>
</feature>
<proteinExistence type="predicted"/>
<gene>
    <name evidence="2" type="ORF">LCGC14_2099330</name>
</gene>
<dbReference type="EMBL" id="LAZR01025725">
    <property type="protein sequence ID" value="KKL70999.1"/>
    <property type="molecule type" value="Genomic_DNA"/>
</dbReference>